<dbReference type="Gene3D" id="3.40.50.12580">
    <property type="match status" value="1"/>
</dbReference>
<gene>
    <name evidence="1" type="ORF">EYB64_05060</name>
</gene>
<evidence type="ECO:0000313" key="2">
    <source>
        <dbReference type="Proteomes" id="UP000294145"/>
    </source>
</evidence>
<sequence length="293" mass="33789">MEQLDFYLNYIKRNRIDLNVIIANLGRDATLFDCASRSHGVPSYLIINGLMGPDYSDESKLANYINSYSESIKRYYFDNKSYVYALGDPRMDNYHGEHKTITRDKPTIVIGTSGFNTVDLNSYVAVEFDFMFDVLTAITKADNYKEVVIKTRPNGYRKQYESLVKEYFPELRCRIEDTIPMKTVIMQADLYISIYSQTLFEASAVGVPSIYYRKDNEIMSPPFDGKSELITVNSIEELITALVDYQQGHERFDEFLLPVVMEKYVGPLDGKNLERNIEFIRKILRGGTFETLG</sequence>
<reference evidence="1 2" key="1">
    <citation type="submission" date="2019-02" db="EMBL/GenBank/DDBJ databases">
        <title>Genomic plasticity associated with the antimicrobial resistance in Vibrio cholerae.</title>
        <authorList>
            <person name="Verma J."/>
            <person name="Bag S."/>
            <person name="Saha B."/>
            <person name="Kumar P."/>
            <person name="Ghosh T.S."/>
            <person name="Dayal M."/>
            <person name="Senapati T."/>
            <person name="Mehra S."/>
            <person name="Dey P."/>
            <person name="Desigamani A."/>
            <person name="Kumar D."/>
            <person name="Rana P."/>
            <person name="Kumar B."/>
            <person name="Maiti T.K."/>
            <person name="Sharma N.C."/>
            <person name="Bhadra R.K."/>
            <person name="Mutreja A."/>
            <person name="Nair G.B."/>
            <person name="Ramamurthy T."/>
            <person name="Das B."/>
        </authorList>
    </citation>
    <scope>NUCLEOTIDE SEQUENCE [LARGE SCALE GENOMIC DNA]</scope>
    <source>
        <strain evidence="1 2">IDH06781</strain>
    </source>
</reference>
<dbReference type="EMBL" id="SISP01000005">
    <property type="protein sequence ID" value="TBM44708.1"/>
    <property type="molecule type" value="Genomic_DNA"/>
</dbReference>
<protein>
    <submittedName>
        <fullName evidence="1">Uncharacterized protein</fullName>
    </submittedName>
</protein>
<comment type="caution">
    <text evidence="1">The sequence shown here is derived from an EMBL/GenBank/DDBJ whole genome shotgun (WGS) entry which is preliminary data.</text>
</comment>
<name>A0A7Z7YFT6_VIBCL</name>
<dbReference type="SUPFAM" id="SSF53756">
    <property type="entry name" value="UDP-Glycosyltransferase/glycogen phosphorylase"/>
    <property type="match status" value="1"/>
</dbReference>
<proteinExistence type="predicted"/>
<dbReference type="Proteomes" id="UP000294145">
    <property type="component" value="Unassembled WGS sequence"/>
</dbReference>
<evidence type="ECO:0000313" key="1">
    <source>
        <dbReference type="EMBL" id="TBM44708.1"/>
    </source>
</evidence>
<accession>A0A7Z7YFT6</accession>
<dbReference type="InterPro" id="IPR043148">
    <property type="entry name" value="TagF_C"/>
</dbReference>
<dbReference type="AlphaFoldDB" id="A0A7Z7YFT6"/>
<organism evidence="1 2">
    <name type="scientific">Vibrio cholerae</name>
    <dbReference type="NCBI Taxonomy" id="666"/>
    <lineage>
        <taxon>Bacteria</taxon>
        <taxon>Pseudomonadati</taxon>
        <taxon>Pseudomonadota</taxon>
        <taxon>Gammaproteobacteria</taxon>
        <taxon>Vibrionales</taxon>
        <taxon>Vibrionaceae</taxon>
        <taxon>Vibrio</taxon>
    </lineage>
</organism>